<dbReference type="OrthoDB" id="9808024at2"/>
<evidence type="ECO:0000256" key="13">
    <source>
        <dbReference type="RuleBase" id="RU003985"/>
    </source>
</evidence>
<comment type="similarity">
    <text evidence="3 13">Belongs to the cysteine synthase/cystathionine beta-synthase family.</text>
</comment>
<evidence type="ECO:0000313" key="17">
    <source>
        <dbReference type="Proteomes" id="UP000471031"/>
    </source>
</evidence>
<dbReference type="NCBIfam" id="TIGR01136">
    <property type="entry name" value="cysKM"/>
    <property type="match status" value="1"/>
</dbReference>
<dbReference type="InterPro" id="IPR036052">
    <property type="entry name" value="TrpB-like_PALP_sf"/>
</dbReference>
<accession>A0A845LD89</accession>
<evidence type="ECO:0000256" key="5">
    <source>
        <dbReference type="ARBA" id="ARBA00019371"/>
    </source>
</evidence>
<dbReference type="CDD" id="cd01561">
    <property type="entry name" value="CBS_like"/>
    <property type="match status" value="1"/>
</dbReference>
<keyword evidence="8 11" id="KW-0663">Pyridoxal phosphate</keyword>
<evidence type="ECO:0000256" key="1">
    <source>
        <dbReference type="ARBA" id="ARBA00001933"/>
    </source>
</evidence>
<dbReference type="InterPro" id="IPR050214">
    <property type="entry name" value="Cys_Synth/Cystath_Beta-Synth"/>
</dbReference>
<evidence type="ECO:0000256" key="3">
    <source>
        <dbReference type="ARBA" id="ARBA00007103"/>
    </source>
</evidence>
<gene>
    <name evidence="16" type="primary">cysK</name>
    <name evidence="16" type="ORF">GTO89_06000</name>
</gene>
<dbReference type="InterPro" id="IPR001216">
    <property type="entry name" value="P-phosphate_BS"/>
</dbReference>
<dbReference type="GO" id="GO:0006535">
    <property type="term" value="P:cysteine biosynthetic process from serine"/>
    <property type="evidence" value="ECO:0007669"/>
    <property type="project" value="UniProtKB-UniRule"/>
</dbReference>
<comment type="cofactor">
    <cofactor evidence="1 11 13">
        <name>pyridoxal 5'-phosphate</name>
        <dbReference type="ChEBI" id="CHEBI:597326"/>
    </cofactor>
</comment>
<dbReference type="GO" id="GO:0004124">
    <property type="term" value="F:cysteine synthase activity"/>
    <property type="evidence" value="ECO:0007669"/>
    <property type="project" value="UniProtKB-UniRule"/>
</dbReference>
<dbReference type="FunFam" id="3.40.50.1100:FF:000118">
    <property type="entry name" value="Related to CYS4-cystathionine beta-synthase"/>
    <property type="match status" value="1"/>
</dbReference>
<reference evidence="16 17" key="1">
    <citation type="submission" date="2020-01" db="EMBL/GenBank/DDBJ databases">
        <title>Whole genome sequence of Heliobacterium gestii DSM 11169.</title>
        <authorList>
            <person name="Kyndt J.A."/>
            <person name="Meyer T.E."/>
        </authorList>
    </citation>
    <scope>NUCLEOTIDE SEQUENCE [LARGE SCALE GENOMIC DNA]</scope>
    <source>
        <strain evidence="16 17">DSM 11169</strain>
    </source>
</reference>
<dbReference type="InterPro" id="IPR005859">
    <property type="entry name" value="CysK"/>
</dbReference>
<dbReference type="Proteomes" id="UP000471031">
    <property type="component" value="Unassembled WGS sequence"/>
</dbReference>
<dbReference type="EC" id="2.5.1.47" evidence="4 13"/>
<feature type="binding site" evidence="11">
    <location>
        <position position="100"/>
    </location>
    <ligand>
        <name>pyridoxal 5'-phosphate</name>
        <dbReference type="ChEBI" id="CHEBI:597326"/>
    </ligand>
</feature>
<dbReference type="RefSeq" id="WP_161261152.1">
    <property type="nucleotide sequence ID" value="NZ_JAFBDC010000003.1"/>
</dbReference>
<dbReference type="UniPathway" id="UPA00136">
    <property type="reaction ID" value="UER00200"/>
</dbReference>
<dbReference type="PROSITE" id="PS00901">
    <property type="entry name" value="CYS_SYNTHASE"/>
    <property type="match status" value="1"/>
</dbReference>
<evidence type="ECO:0000256" key="8">
    <source>
        <dbReference type="ARBA" id="ARBA00022898"/>
    </source>
</evidence>
<feature type="binding site" evidence="11">
    <location>
        <begin position="204"/>
        <end position="208"/>
    </location>
    <ligand>
        <name>pyridoxal 5'-phosphate</name>
        <dbReference type="ChEBI" id="CHEBI:597326"/>
    </ligand>
</feature>
<feature type="domain" description="Tryptophan synthase beta chain-like PALP" evidence="15">
    <location>
        <begin position="54"/>
        <end position="320"/>
    </location>
</feature>
<keyword evidence="17" id="KW-1185">Reference proteome</keyword>
<sequence>MEKIAQDVSALIGNTPMVRLRRIVASSHAGETAHGNAKAGRAKSPAGSDSGDAAEIVAKLETFNPGGSVKDRIGLSMIQDAEKRGLLKPGAVIVEPTSGNTGVALAMVAAVRGYRLILTMPETMSVERRNLLKAFGAELVLTPGAEGMRGAVERAEQIVKNTPGAFMPQQFANPANPATHEVTTAAEIWQDTNGRVDIFIAGVGSGGTITGTAKGLKQRNPNLHVIAVEPATSAVLSGGKPGPHGIQGIGAGFIPDVYDSRLIDEVFPVSDSDAIATSRRLAREEGLLVGISAGAAAFAAIQAAKRPENRGKRIVVLLPDTGERYLSTALFSEV</sequence>
<keyword evidence="9 13" id="KW-0198">Cysteine biosynthesis</keyword>
<dbReference type="InterPro" id="IPR001926">
    <property type="entry name" value="TrpB-like_PALP"/>
</dbReference>
<dbReference type="AlphaFoldDB" id="A0A845LD89"/>
<name>A0A845LD89_HELGE</name>
<dbReference type="PANTHER" id="PTHR10314">
    <property type="entry name" value="CYSTATHIONINE BETA-SYNTHASE"/>
    <property type="match status" value="1"/>
</dbReference>
<evidence type="ECO:0000256" key="6">
    <source>
        <dbReference type="ARBA" id="ARBA00022605"/>
    </source>
</evidence>
<keyword evidence="6 13" id="KW-0028">Amino-acid biosynthesis</keyword>
<protein>
    <recommendedName>
        <fullName evidence="5 13">Cysteine synthase</fullName>
        <ecNumber evidence="4 13">2.5.1.47</ecNumber>
    </recommendedName>
</protein>
<evidence type="ECO:0000256" key="4">
    <source>
        <dbReference type="ARBA" id="ARBA00012681"/>
    </source>
</evidence>
<evidence type="ECO:0000256" key="2">
    <source>
        <dbReference type="ARBA" id="ARBA00004962"/>
    </source>
</evidence>
<dbReference type="Gene3D" id="3.40.50.1100">
    <property type="match status" value="2"/>
</dbReference>
<evidence type="ECO:0000313" key="16">
    <source>
        <dbReference type="EMBL" id="MZP42589.1"/>
    </source>
</evidence>
<evidence type="ECO:0000256" key="10">
    <source>
        <dbReference type="ARBA" id="ARBA00047931"/>
    </source>
</evidence>
<dbReference type="SUPFAM" id="SSF53686">
    <property type="entry name" value="Tryptophan synthase beta subunit-like PLP-dependent enzymes"/>
    <property type="match status" value="1"/>
</dbReference>
<comment type="pathway">
    <text evidence="2">Amino-acid biosynthesis; L-cysteine biosynthesis; L-cysteine from L-serine: step 2/2.</text>
</comment>
<dbReference type="FunFam" id="3.40.50.1100:FF:000002">
    <property type="entry name" value="Cysteine synthase"/>
    <property type="match status" value="1"/>
</dbReference>
<dbReference type="Pfam" id="PF00291">
    <property type="entry name" value="PALP"/>
    <property type="match status" value="1"/>
</dbReference>
<organism evidence="16 17">
    <name type="scientific">Heliomicrobium gestii</name>
    <name type="common">Heliobacterium gestii</name>
    <dbReference type="NCBI Taxonomy" id="2699"/>
    <lineage>
        <taxon>Bacteria</taxon>
        <taxon>Bacillati</taxon>
        <taxon>Bacillota</taxon>
        <taxon>Clostridia</taxon>
        <taxon>Eubacteriales</taxon>
        <taxon>Heliobacteriaceae</taxon>
        <taxon>Heliomicrobium</taxon>
    </lineage>
</organism>
<keyword evidence="7 13" id="KW-0808">Transferase</keyword>
<dbReference type="NCBIfam" id="TIGR01139">
    <property type="entry name" value="cysK"/>
    <property type="match status" value="1"/>
</dbReference>
<evidence type="ECO:0000259" key="15">
    <source>
        <dbReference type="Pfam" id="PF00291"/>
    </source>
</evidence>
<feature type="modified residue" description="N6-(pyridoxal phosphate)lysine" evidence="12">
    <location>
        <position position="70"/>
    </location>
</feature>
<evidence type="ECO:0000256" key="7">
    <source>
        <dbReference type="ARBA" id="ARBA00022679"/>
    </source>
</evidence>
<feature type="binding site" evidence="11">
    <location>
        <position position="292"/>
    </location>
    <ligand>
        <name>pyridoxal 5'-phosphate</name>
        <dbReference type="ChEBI" id="CHEBI:597326"/>
    </ligand>
</feature>
<comment type="catalytic activity">
    <reaction evidence="10 13">
        <text>O-acetyl-L-serine + hydrogen sulfide = L-cysteine + acetate</text>
        <dbReference type="Rhea" id="RHEA:14829"/>
        <dbReference type="ChEBI" id="CHEBI:29919"/>
        <dbReference type="ChEBI" id="CHEBI:30089"/>
        <dbReference type="ChEBI" id="CHEBI:35235"/>
        <dbReference type="ChEBI" id="CHEBI:58340"/>
        <dbReference type="EC" id="2.5.1.47"/>
    </reaction>
</comment>
<proteinExistence type="inferred from homology"/>
<evidence type="ECO:0000256" key="14">
    <source>
        <dbReference type="SAM" id="MobiDB-lite"/>
    </source>
</evidence>
<comment type="caution">
    <text evidence="16">The sequence shown here is derived from an EMBL/GenBank/DDBJ whole genome shotgun (WGS) entry which is preliminary data.</text>
</comment>
<dbReference type="InterPro" id="IPR005856">
    <property type="entry name" value="Cys_synth"/>
</dbReference>
<evidence type="ECO:0000256" key="11">
    <source>
        <dbReference type="PIRSR" id="PIRSR605856-50"/>
    </source>
</evidence>
<feature type="region of interest" description="Disordered" evidence="14">
    <location>
        <begin position="29"/>
        <end position="50"/>
    </location>
</feature>
<dbReference type="EMBL" id="WXEX01000004">
    <property type="protein sequence ID" value="MZP42589.1"/>
    <property type="molecule type" value="Genomic_DNA"/>
</dbReference>
<evidence type="ECO:0000256" key="9">
    <source>
        <dbReference type="ARBA" id="ARBA00023192"/>
    </source>
</evidence>
<evidence type="ECO:0000256" key="12">
    <source>
        <dbReference type="PIRSR" id="PIRSR605856-51"/>
    </source>
</evidence>